<dbReference type="Proteomes" id="UP000676649">
    <property type="component" value="Chromosome"/>
</dbReference>
<feature type="transmembrane region" description="Helical" evidence="1">
    <location>
        <begin position="146"/>
        <end position="166"/>
    </location>
</feature>
<feature type="transmembrane region" description="Helical" evidence="1">
    <location>
        <begin position="178"/>
        <end position="196"/>
    </location>
</feature>
<sequence>MSAPSLDLTQQNSQYQLAVSFRFLLSLYAIVPLCVLIQLIDQYGFASQLRDMLPSSPSHFVLFQLLFGTPHIIASNLLLISHPEYLHTYKAKLLGMTVFIIAFFGIGSLFIPYTVLYIITACWTVYHVLKQQHGIAKSVCQLSGKAFYLQLWLSISAGIFIYLGVFMKNSLSPEQAQWVLWTAAGLSLALLLSTAIVQHTVPSRFGKWFLWANTLLILGSFYVYAQQYYFLAILMPRLVHDISAYSFYVTHDVNRHAKGADTGLYRLAQSWGVPVAVVLPVLSFVLTYLLQAYGDDLVNLITQTLFATQIYKAVTLGLIGYLALMHYYTEAFVWAKGSPLRRYIYFAK</sequence>
<keyword evidence="1" id="KW-0472">Membrane</keyword>
<dbReference type="RefSeq" id="WP_215580027.1">
    <property type="nucleotide sequence ID" value="NZ_CP073754.1"/>
</dbReference>
<protein>
    <submittedName>
        <fullName evidence="2">Uncharacterized protein</fullName>
    </submittedName>
</protein>
<feature type="transmembrane region" description="Helical" evidence="1">
    <location>
        <begin position="21"/>
        <end position="40"/>
    </location>
</feature>
<proteinExistence type="predicted"/>
<evidence type="ECO:0000256" key="1">
    <source>
        <dbReference type="SAM" id="Phobius"/>
    </source>
</evidence>
<keyword evidence="1" id="KW-0812">Transmembrane</keyword>
<keyword evidence="1" id="KW-1133">Transmembrane helix</keyword>
<evidence type="ECO:0000313" key="2">
    <source>
        <dbReference type="EMBL" id="QWF69679.1"/>
    </source>
</evidence>
<reference evidence="2" key="1">
    <citation type="submission" date="2021-04" db="EMBL/GenBank/DDBJ databases">
        <title>Draft genome sequence data of methanotrophic Methylovulum sp. strain S1L and Methylomonas sp. strain S2AM isolated from boreal lake water columns.</title>
        <authorList>
            <person name="Rissanen A.J."/>
            <person name="Mangayil R."/>
            <person name="Svenning M.M."/>
            <person name="Khanongnuch R."/>
        </authorList>
    </citation>
    <scope>NUCLEOTIDE SEQUENCE</scope>
    <source>
        <strain evidence="2">S2AM</strain>
    </source>
</reference>
<name>A0A975R8Z1_9GAMM</name>
<feature type="transmembrane region" description="Helical" evidence="1">
    <location>
        <begin position="60"/>
        <end position="81"/>
    </location>
</feature>
<dbReference type="KEGG" id="mpad:KEF85_09845"/>
<feature type="transmembrane region" description="Helical" evidence="1">
    <location>
        <begin position="208"/>
        <end position="225"/>
    </location>
</feature>
<feature type="transmembrane region" description="Helical" evidence="1">
    <location>
        <begin position="93"/>
        <end position="126"/>
    </location>
</feature>
<keyword evidence="3" id="KW-1185">Reference proteome</keyword>
<organism evidence="2 3">
    <name type="scientific">Methylomonas paludis</name>
    <dbReference type="NCBI Taxonomy" id="1173101"/>
    <lineage>
        <taxon>Bacteria</taxon>
        <taxon>Pseudomonadati</taxon>
        <taxon>Pseudomonadota</taxon>
        <taxon>Gammaproteobacteria</taxon>
        <taxon>Methylococcales</taxon>
        <taxon>Methylococcaceae</taxon>
        <taxon>Methylomonas</taxon>
    </lineage>
</organism>
<gene>
    <name evidence="2" type="ORF">KEF85_09845</name>
</gene>
<dbReference type="AlphaFoldDB" id="A0A975R8Z1"/>
<feature type="transmembrane region" description="Helical" evidence="1">
    <location>
        <begin position="310"/>
        <end position="328"/>
    </location>
</feature>
<dbReference type="EMBL" id="CP073754">
    <property type="protein sequence ID" value="QWF69679.1"/>
    <property type="molecule type" value="Genomic_DNA"/>
</dbReference>
<accession>A0A975R8Z1</accession>
<evidence type="ECO:0000313" key="3">
    <source>
        <dbReference type="Proteomes" id="UP000676649"/>
    </source>
</evidence>
<feature type="transmembrane region" description="Helical" evidence="1">
    <location>
        <begin position="271"/>
        <end position="290"/>
    </location>
</feature>